<gene>
    <name evidence="8" type="ORF">ASPCADRAFT_133088</name>
</gene>
<keyword evidence="6 7" id="KW-0503">Monooxygenase</keyword>
<evidence type="ECO:0000256" key="3">
    <source>
        <dbReference type="ARBA" id="ARBA00022723"/>
    </source>
</evidence>
<keyword evidence="5 7" id="KW-0408">Iron</keyword>
<dbReference type="GO" id="GO:0005506">
    <property type="term" value="F:iron ion binding"/>
    <property type="evidence" value="ECO:0007669"/>
    <property type="project" value="InterPro"/>
</dbReference>
<evidence type="ECO:0000256" key="5">
    <source>
        <dbReference type="ARBA" id="ARBA00023004"/>
    </source>
</evidence>
<keyword evidence="4 7" id="KW-0560">Oxidoreductase</keyword>
<dbReference type="PANTHER" id="PTHR24305:SF166">
    <property type="entry name" value="CYTOCHROME P450 12A4, MITOCHONDRIAL-RELATED"/>
    <property type="match status" value="1"/>
</dbReference>
<dbReference type="AlphaFoldDB" id="A0A1R3RE21"/>
<dbReference type="InterPro" id="IPR001128">
    <property type="entry name" value="Cyt_P450"/>
</dbReference>
<sequence>MILVFFVACFAWTAYTLARTYRNYRLVWEACPEVPILLSVVYLGEPLWHCLQYFRPATYNDRVSIFFQLHRFQKYAWNFSDKYGLHAKYGKSFYLITPTQCEFITADGPVAGEILSRSFAKPVGLMKKLDMFGKSLASAEGMDWKRHRRITAGAFNGQTDRAAWDEALNRAAAVLSTWLEAEAVTSIRSDMAHISMGVLFQACLALNDESGLHRPNTSVDRCKSSLTTFLDMISGPKKPFLARYLRLRNRNGLVSAMRRLGDTLAELVEFRRQCPTVDRTDLISLMLKGDCQMDAVPEKTSGKLYLTPEEVRGNLFLFLFAGHETTANTLVAIIYLLAIFPSWQEWALQEIDNLLRDTRMDELPSYKLFSFTKRLRAIMFETLRLYGPVLNILRETKHRGQTVNERLLIPKNTMIRINSVALHTDPDTWGSDSLEWRPSRWILNDPPEPTSHDGSTPVDESYHSIMERRLFAWSDGGRVCPGKKFSQVEIVAVLIQLFRNHRVSIIPQPEQTPEQARMDAYARVQNSIQTLTLHIANPEAVRLRWDKRR</sequence>
<dbReference type="PANTHER" id="PTHR24305">
    <property type="entry name" value="CYTOCHROME P450"/>
    <property type="match status" value="1"/>
</dbReference>
<protein>
    <recommendedName>
        <fullName evidence="10">Cytochrome P450 monooxygenase</fullName>
    </recommendedName>
</protein>
<dbReference type="PROSITE" id="PS00086">
    <property type="entry name" value="CYTOCHROME_P450"/>
    <property type="match status" value="1"/>
</dbReference>
<dbReference type="GO" id="GO:0016705">
    <property type="term" value="F:oxidoreductase activity, acting on paired donors, with incorporation or reduction of molecular oxygen"/>
    <property type="evidence" value="ECO:0007669"/>
    <property type="project" value="InterPro"/>
</dbReference>
<dbReference type="STRING" id="602072.A0A1R3RE21"/>
<dbReference type="EMBL" id="KV907506">
    <property type="protein sequence ID" value="OOF92697.1"/>
    <property type="molecule type" value="Genomic_DNA"/>
</dbReference>
<evidence type="ECO:0000256" key="6">
    <source>
        <dbReference type="ARBA" id="ARBA00023033"/>
    </source>
</evidence>
<dbReference type="InterPro" id="IPR050121">
    <property type="entry name" value="Cytochrome_P450_monoxygenase"/>
</dbReference>
<dbReference type="InterPro" id="IPR036396">
    <property type="entry name" value="Cyt_P450_sf"/>
</dbReference>
<name>A0A1R3RE21_ASPC5</name>
<dbReference type="PRINTS" id="PR00385">
    <property type="entry name" value="P450"/>
</dbReference>
<proteinExistence type="inferred from homology"/>
<dbReference type="InterPro" id="IPR017972">
    <property type="entry name" value="Cyt_P450_CS"/>
</dbReference>
<organism evidence="8 9">
    <name type="scientific">Aspergillus carbonarius (strain ITEM 5010)</name>
    <dbReference type="NCBI Taxonomy" id="602072"/>
    <lineage>
        <taxon>Eukaryota</taxon>
        <taxon>Fungi</taxon>
        <taxon>Dikarya</taxon>
        <taxon>Ascomycota</taxon>
        <taxon>Pezizomycotina</taxon>
        <taxon>Eurotiomycetes</taxon>
        <taxon>Eurotiomycetidae</taxon>
        <taxon>Eurotiales</taxon>
        <taxon>Aspergillaceae</taxon>
        <taxon>Aspergillus</taxon>
        <taxon>Aspergillus subgen. Circumdati</taxon>
    </lineage>
</organism>
<comment type="cofactor">
    <cofactor evidence="1">
        <name>heme</name>
        <dbReference type="ChEBI" id="CHEBI:30413"/>
    </cofactor>
</comment>
<dbReference type="Pfam" id="PF00067">
    <property type="entry name" value="p450"/>
    <property type="match status" value="1"/>
</dbReference>
<evidence type="ECO:0000313" key="9">
    <source>
        <dbReference type="Proteomes" id="UP000188318"/>
    </source>
</evidence>
<evidence type="ECO:0000313" key="8">
    <source>
        <dbReference type="EMBL" id="OOF92697.1"/>
    </source>
</evidence>
<dbReference type="GO" id="GO:0004497">
    <property type="term" value="F:monooxygenase activity"/>
    <property type="evidence" value="ECO:0007669"/>
    <property type="project" value="UniProtKB-KW"/>
</dbReference>
<dbReference type="OMA" id="VRINIMT"/>
<accession>A0A1R3RE21</accession>
<dbReference type="SUPFAM" id="SSF48264">
    <property type="entry name" value="Cytochrome P450"/>
    <property type="match status" value="1"/>
</dbReference>
<evidence type="ECO:0000256" key="1">
    <source>
        <dbReference type="ARBA" id="ARBA00001971"/>
    </source>
</evidence>
<reference evidence="9" key="1">
    <citation type="journal article" date="2017" name="Genome Biol.">
        <title>Comparative genomics reveals high biological diversity and specific adaptations in the industrially and medically important fungal genus Aspergillus.</title>
        <authorList>
            <person name="de Vries R.P."/>
            <person name="Riley R."/>
            <person name="Wiebenga A."/>
            <person name="Aguilar-Osorio G."/>
            <person name="Amillis S."/>
            <person name="Uchima C.A."/>
            <person name="Anderluh G."/>
            <person name="Asadollahi M."/>
            <person name="Askin M."/>
            <person name="Barry K."/>
            <person name="Battaglia E."/>
            <person name="Bayram O."/>
            <person name="Benocci T."/>
            <person name="Braus-Stromeyer S.A."/>
            <person name="Caldana C."/>
            <person name="Canovas D."/>
            <person name="Cerqueira G.C."/>
            <person name="Chen F."/>
            <person name="Chen W."/>
            <person name="Choi C."/>
            <person name="Clum A."/>
            <person name="Dos Santos R.A."/>
            <person name="Damasio A.R."/>
            <person name="Diallinas G."/>
            <person name="Emri T."/>
            <person name="Fekete E."/>
            <person name="Flipphi M."/>
            <person name="Freyberg S."/>
            <person name="Gallo A."/>
            <person name="Gournas C."/>
            <person name="Habgood R."/>
            <person name="Hainaut M."/>
            <person name="Harispe M.L."/>
            <person name="Henrissat B."/>
            <person name="Hilden K.S."/>
            <person name="Hope R."/>
            <person name="Hossain A."/>
            <person name="Karabika E."/>
            <person name="Karaffa L."/>
            <person name="Karanyi Z."/>
            <person name="Krasevec N."/>
            <person name="Kuo A."/>
            <person name="Kusch H."/>
            <person name="LaButti K."/>
            <person name="Lagendijk E.L."/>
            <person name="Lapidus A."/>
            <person name="Levasseur A."/>
            <person name="Lindquist E."/>
            <person name="Lipzen A."/>
            <person name="Logrieco A.F."/>
            <person name="MacCabe A."/>
            <person name="Maekelae M.R."/>
            <person name="Malavazi I."/>
            <person name="Melin P."/>
            <person name="Meyer V."/>
            <person name="Mielnichuk N."/>
            <person name="Miskei M."/>
            <person name="Molnar A.P."/>
            <person name="Mule G."/>
            <person name="Ngan C.Y."/>
            <person name="Orejas M."/>
            <person name="Orosz E."/>
            <person name="Ouedraogo J.P."/>
            <person name="Overkamp K.M."/>
            <person name="Park H.-S."/>
            <person name="Perrone G."/>
            <person name="Piumi F."/>
            <person name="Punt P.J."/>
            <person name="Ram A.F."/>
            <person name="Ramon A."/>
            <person name="Rauscher S."/>
            <person name="Record E."/>
            <person name="Riano-Pachon D.M."/>
            <person name="Robert V."/>
            <person name="Roehrig J."/>
            <person name="Ruller R."/>
            <person name="Salamov A."/>
            <person name="Salih N.S."/>
            <person name="Samson R.A."/>
            <person name="Sandor E."/>
            <person name="Sanguinetti M."/>
            <person name="Schuetze T."/>
            <person name="Sepcic K."/>
            <person name="Shelest E."/>
            <person name="Sherlock G."/>
            <person name="Sophianopoulou V."/>
            <person name="Squina F.M."/>
            <person name="Sun H."/>
            <person name="Susca A."/>
            <person name="Todd R.B."/>
            <person name="Tsang A."/>
            <person name="Unkles S.E."/>
            <person name="van de Wiele N."/>
            <person name="van Rossen-Uffink D."/>
            <person name="Oliveira J.V."/>
            <person name="Vesth T.C."/>
            <person name="Visser J."/>
            <person name="Yu J.-H."/>
            <person name="Zhou M."/>
            <person name="Andersen M.R."/>
            <person name="Archer D.B."/>
            <person name="Baker S.E."/>
            <person name="Benoit I."/>
            <person name="Brakhage A.A."/>
            <person name="Braus G.H."/>
            <person name="Fischer R."/>
            <person name="Frisvad J.C."/>
            <person name="Goldman G.H."/>
            <person name="Houbraken J."/>
            <person name="Oakley B."/>
            <person name="Pocsi I."/>
            <person name="Scazzocchio C."/>
            <person name="Seiboth B."/>
            <person name="vanKuyk P.A."/>
            <person name="Wortman J."/>
            <person name="Dyer P.S."/>
            <person name="Grigoriev I.V."/>
        </authorList>
    </citation>
    <scope>NUCLEOTIDE SEQUENCE [LARGE SCALE GENOMIC DNA]</scope>
    <source>
        <strain evidence="9">ITEM 5010</strain>
    </source>
</reference>
<dbReference type="OrthoDB" id="1470350at2759"/>
<evidence type="ECO:0000256" key="2">
    <source>
        <dbReference type="ARBA" id="ARBA00010617"/>
    </source>
</evidence>
<evidence type="ECO:0000256" key="4">
    <source>
        <dbReference type="ARBA" id="ARBA00023002"/>
    </source>
</evidence>
<dbReference type="VEuPathDB" id="FungiDB:ASPCADRAFT_133088"/>
<evidence type="ECO:0008006" key="10">
    <source>
        <dbReference type="Google" id="ProtNLM"/>
    </source>
</evidence>
<keyword evidence="9" id="KW-1185">Reference proteome</keyword>
<dbReference type="Proteomes" id="UP000188318">
    <property type="component" value="Unassembled WGS sequence"/>
</dbReference>
<keyword evidence="3 7" id="KW-0479">Metal-binding</keyword>
<comment type="similarity">
    <text evidence="2 7">Belongs to the cytochrome P450 family.</text>
</comment>
<evidence type="ECO:0000256" key="7">
    <source>
        <dbReference type="RuleBase" id="RU000461"/>
    </source>
</evidence>
<dbReference type="Gene3D" id="1.10.630.10">
    <property type="entry name" value="Cytochrome P450"/>
    <property type="match status" value="1"/>
</dbReference>
<keyword evidence="7" id="KW-0349">Heme</keyword>
<dbReference type="GO" id="GO:0020037">
    <property type="term" value="F:heme binding"/>
    <property type="evidence" value="ECO:0007669"/>
    <property type="project" value="InterPro"/>
</dbReference>